<evidence type="ECO:0000256" key="3">
    <source>
        <dbReference type="ARBA" id="ARBA00022679"/>
    </source>
</evidence>
<dbReference type="PATRIC" id="fig|92835.4.peg.2074"/>
<dbReference type="EMBL" id="JYIZ01000050">
    <property type="protein sequence ID" value="KJL39413.1"/>
    <property type="molecule type" value="Genomic_DNA"/>
</dbReference>
<accession>A0A0M2GZR5</accession>
<evidence type="ECO:0000256" key="5">
    <source>
        <dbReference type="ARBA" id="ARBA00022989"/>
    </source>
</evidence>
<reference evidence="9 10" key="1">
    <citation type="submission" date="2015-02" db="EMBL/GenBank/DDBJ databases">
        <title>Draft genome sequences of ten Microbacterium spp. with emphasis on heavy metal contaminated environments.</title>
        <authorList>
            <person name="Corretto E."/>
        </authorList>
    </citation>
    <scope>NUCLEOTIDE SEQUENCE [LARGE SCALE GENOMIC DNA]</scope>
    <source>
        <strain evidence="9 10">DSM 12510</strain>
    </source>
</reference>
<dbReference type="Pfam" id="PF13727">
    <property type="entry name" value="CoA_binding_3"/>
    <property type="match status" value="1"/>
</dbReference>
<dbReference type="NCBIfam" id="TIGR03025">
    <property type="entry name" value="EPS_sugtrans"/>
    <property type="match status" value="1"/>
</dbReference>
<evidence type="ECO:0000256" key="4">
    <source>
        <dbReference type="ARBA" id="ARBA00022692"/>
    </source>
</evidence>
<proteinExistence type="inferred from homology"/>
<comment type="caution">
    <text evidence="9">The sequence shown here is derived from an EMBL/GenBank/DDBJ whole genome shotgun (WGS) entry which is preliminary data.</text>
</comment>
<keyword evidence="6 7" id="KW-0472">Membrane</keyword>
<dbReference type="AlphaFoldDB" id="A0A0M2GZR5"/>
<dbReference type="PANTHER" id="PTHR30576:SF10">
    <property type="entry name" value="SLL5057 PROTEIN"/>
    <property type="match status" value="1"/>
</dbReference>
<feature type="transmembrane region" description="Helical" evidence="7">
    <location>
        <begin position="63"/>
        <end position="84"/>
    </location>
</feature>
<evidence type="ECO:0000256" key="2">
    <source>
        <dbReference type="ARBA" id="ARBA00006464"/>
    </source>
</evidence>
<dbReference type="RefSeq" id="WP_084613547.1">
    <property type="nucleotide sequence ID" value="NZ_BAAAUP010000008.1"/>
</dbReference>
<dbReference type="STRING" id="92835.RS81_02043"/>
<dbReference type="Proteomes" id="UP000033956">
    <property type="component" value="Unassembled WGS sequence"/>
</dbReference>
<evidence type="ECO:0000256" key="6">
    <source>
        <dbReference type="ARBA" id="ARBA00023136"/>
    </source>
</evidence>
<evidence type="ECO:0000256" key="1">
    <source>
        <dbReference type="ARBA" id="ARBA00004141"/>
    </source>
</evidence>
<comment type="subcellular location">
    <subcellularLocation>
        <location evidence="1">Membrane</location>
        <topology evidence="1">Multi-pass membrane protein</topology>
    </subcellularLocation>
</comment>
<dbReference type="InterPro" id="IPR017475">
    <property type="entry name" value="EPS_sugar_tfrase"/>
</dbReference>
<comment type="similarity">
    <text evidence="2">Belongs to the bacterial sugar transferase family.</text>
</comment>
<dbReference type="PANTHER" id="PTHR30576">
    <property type="entry name" value="COLANIC BIOSYNTHESIS UDP-GLUCOSE LIPID CARRIER TRANSFERASE"/>
    <property type="match status" value="1"/>
</dbReference>
<dbReference type="InterPro" id="IPR003362">
    <property type="entry name" value="Bact_transf"/>
</dbReference>
<dbReference type="Pfam" id="PF02397">
    <property type="entry name" value="Bac_transf"/>
    <property type="match status" value="1"/>
</dbReference>
<organism evidence="9 10">
    <name type="scientific">Microbacterium terrae</name>
    <dbReference type="NCBI Taxonomy" id="69369"/>
    <lineage>
        <taxon>Bacteria</taxon>
        <taxon>Bacillati</taxon>
        <taxon>Actinomycetota</taxon>
        <taxon>Actinomycetes</taxon>
        <taxon>Micrococcales</taxon>
        <taxon>Microbacteriaceae</taxon>
        <taxon>Microbacterium</taxon>
    </lineage>
</organism>
<protein>
    <submittedName>
        <fullName evidence="9">Sugar transferase EpsL</fullName>
        <ecNumber evidence="9">2.-.-.-</ecNumber>
    </submittedName>
</protein>
<feature type="transmembrane region" description="Helical" evidence="7">
    <location>
        <begin position="137"/>
        <end position="154"/>
    </location>
</feature>
<dbReference type="OrthoDB" id="9808602at2"/>
<dbReference type="EC" id="2.-.-.-" evidence="9"/>
<feature type="transmembrane region" description="Helical" evidence="7">
    <location>
        <begin position="332"/>
        <end position="353"/>
    </location>
</feature>
<keyword evidence="4 7" id="KW-0812">Transmembrane</keyword>
<keyword evidence="3 9" id="KW-0808">Transferase</keyword>
<dbReference type="GO" id="GO:0016020">
    <property type="term" value="C:membrane"/>
    <property type="evidence" value="ECO:0007669"/>
    <property type="project" value="UniProtKB-SubCell"/>
</dbReference>
<evidence type="ECO:0000256" key="7">
    <source>
        <dbReference type="SAM" id="Phobius"/>
    </source>
</evidence>
<feature type="domain" description="Bacterial sugar transferase" evidence="8">
    <location>
        <begin position="327"/>
        <end position="515"/>
    </location>
</feature>
<evidence type="ECO:0000313" key="9">
    <source>
        <dbReference type="EMBL" id="KJL39413.1"/>
    </source>
</evidence>
<evidence type="ECO:0000313" key="10">
    <source>
        <dbReference type="Proteomes" id="UP000033956"/>
    </source>
</evidence>
<feature type="transmembrane region" description="Helical" evidence="7">
    <location>
        <begin position="96"/>
        <end position="116"/>
    </location>
</feature>
<keyword evidence="10" id="KW-1185">Reference proteome</keyword>
<keyword evidence="5 7" id="KW-1133">Transmembrane helix</keyword>
<feature type="transmembrane region" description="Helical" evidence="7">
    <location>
        <begin position="160"/>
        <end position="179"/>
    </location>
</feature>
<dbReference type="GO" id="GO:0016780">
    <property type="term" value="F:phosphotransferase activity, for other substituted phosphate groups"/>
    <property type="evidence" value="ECO:0007669"/>
    <property type="project" value="TreeGrafter"/>
</dbReference>
<name>A0A0M2GZR5_9MICO</name>
<evidence type="ECO:0000259" key="8">
    <source>
        <dbReference type="Pfam" id="PF02397"/>
    </source>
</evidence>
<gene>
    <name evidence="9" type="primary">epsL_1</name>
    <name evidence="9" type="ORF">RS81_02043</name>
</gene>
<sequence>MSAVNHGIAGSPPAVGRESAPHVATAVVAAGAAAADPFPWQAHSARIARANATSWRRRYATRLLATDAVVTAATLLLAGIWIGLDATLSWRGGPRVEYSVAISAVWLAWMLMLWLVDSRDVRIVGHGVTEYRKVVHAGVFLFAGLVIVAFFLRIDLSRLFFFTAIPIGTVVVIASRWGWRQWLRRRQRRGTFVDRAVIVGERAKIDAIARVIANTEGTGYQIVGAITARGHAMKIADHIGVIGDYQHAVESIEGVGANTVIVASADDLDPETLRTLSWQMADRDITWVVAPAMTDIAGPRIHARPVAGLPLVEVAFPMIEGGNRILKRAMDIAGSLLLLILSSPLMLAAAVTIRITSPGPVFYTQPRVGQFGNVFGMIKLRSMIPDADDQLASLLDLQGRSDRPLFKVNDDPRITPFGRFMRRHSIDELPQLLNVLRGDMSLVGPRPQRPAEVSLYDDKAHRRLILKPGMSGLWQVSGRSKLSWEQALRLDLYYVENWSFVQDVIILGRTLRAVIRPENSAS</sequence>